<name>A0A956LYG2_UNCEI</name>
<feature type="transmembrane region" description="Helical" evidence="1">
    <location>
        <begin position="200"/>
        <end position="218"/>
    </location>
</feature>
<dbReference type="EMBL" id="JAGQHR010000246">
    <property type="protein sequence ID" value="MCA9727839.1"/>
    <property type="molecule type" value="Genomic_DNA"/>
</dbReference>
<gene>
    <name evidence="2" type="ORF">KC729_09170</name>
</gene>
<feature type="transmembrane region" description="Helical" evidence="1">
    <location>
        <begin position="34"/>
        <end position="54"/>
    </location>
</feature>
<proteinExistence type="predicted"/>
<feature type="transmembrane region" description="Helical" evidence="1">
    <location>
        <begin position="288"/>
        <end position="306"/>
    </location>
</feature>
<keyword evidence="1" id="KW-1133">Transmembrane helix</keyword>
<feature type="transmembrane region" description="Helical" evidence="1">
    <location>
        <begin position="355"/>
        <end position="371"/>
    </location>
</feature>
<evidence type="ECO:0000256" key="1">
    <source>
        <dbReference type="SAM" id="Phobius"/>
    </source>
</evidence>
<reference evidence="2" key="1">
    <citation type="submission" date="2020-04" db="EMBL/GenBank/DDBJ databases">
        <authorList>
            <person name="Zhang T."/>
        </authorList>
    </citation>
    <scope>NUCLEOTIDE SEQUENCE</scope>
    <source>
        <strain evidence="2">HKST-UBA01</strain>
    </source>
</reference>
<feature type="transmembrane region" description="Helical" evidence="1">
    <location>
        <begin position="75"/>
        <end position="96"/>
    </location>
</feature>
<feature type="transmembrane region" description="Helical" evidence="1">
    <location>
        <begin position="249"/>
        <end position="267"/>
    </location>
</feature>
<keyword evidence="1" id="KW-0472">Membrane</keyword>
<accession>A0A956LYG2</accession>
<feature type="non-terminal residue" evidence="2">
    <location>
        <position position="1"/>
    </location>
</feature>
<protein>
    <submittedName>
        <fullName evidence="2">Uncharacterized protein</fullName>
    </submittedName>
</protein>
<organism evidence="2 3">
    <name type="scientific">Eiseniibacteriota bacterium</name>
    <dbReference type="NCBI Taxonomy" id="2212470"/>
    <lineage>
        <taxon>Bacteria</taxon>
        <taxon>Candidatus Eiseniibacteriota</taxon>
    </lineage>
</organism>
<dbReference type="AlphaFoldDB" id="A0A956LYG2"/>
<evidence type="ECO:0000313" key="3">
    <source>
        <dbReference type="Proteomes" id="UP000697710"/>
    </source>
</evidence>
<feature type="transmembrane region" description="Helical" evidence="1">
    <location>
        <begin position="326"/>
        <end position="343"/>
    </location>
</feature>
<reference evidence="2" key="2">
    <citation type="journal article" date="2021" name="Microbiome">
        <title>Successional dynamics and alternative stable states in a saline activated sludge microbial community over 9 years.</title>
        <authorList>
            <person name="Wang Y."/>
            <person name="Ye J."/>
            <person name="Ju F."/>
            <person name="Liu L."/>
            <person name="Boyd J.A."/>
            <person name="Deng Y."/>
            <person name="Parks D.H."/>
            <person name="Jiang X."/>
            <person name="Yin X."/>
            <person name="Woodcroft B.J."/>
            <person name="Tyson G.W."/>
            <person name="Hugenholtz P."/>
            <person name="Polz M.F."/>
            <person name="Zhang T."/>
        </authorList>
    </citation>
    <scope>NUCLEOTIDE SEQUENCE</scope>
    <source>
        <strain evidence="2">HKST-UBA01</strain>
    </source>
</reference>
<sequence>AIMTEVPMLFFAGAVIVALDDGFGRRLPVGGAALALLLLTKTSWQAVAVPVLILDLWAHRPPSVGAAVRHLLGRAVGLGLVLGIWNGFLLAAGVPLNPLAERGDREMWLFRGNYVEDRGFETVGTGDVIHPELVQAIEEHPDAVGEERSKAVYRSAFLHTIAQEPVRWVALVTAKVRWYAVYPALKEDVRTWFGWLPPPAHWQPILIGLALLGFAASIRLGPRAWMPALLAVYLCGVHAFSHLVSRYNLPAIGLLLPYAAYGATCLVRAAAGVSRTSRMSNFAWTRRPLAIALLVALTSVALARIAGRDVLVRWGVGIETGHGLETLLGILAVAAWCLPGWIWLRDLGWSRRCRIAALGVLFGLPALTYWGERMIDPDPDRWRARLDHPGDRLVQEIDLPPGIDWDAVDAAEIQIDMLCSLNAHSAQPGSGVGPSARILLDGQVVASLPEEIPAAALDLDPRIFGVQDRFARVREAFSQHLEGFVNRRHPSAGFAYFPQWRRFAIDPHLLRGRTQARIEVVFEQGSGWIDVMGDGQVERLEAGSMGTRRLVRAPAFLTNAYDLSTHQFHTFASDRRRADVRLVRPLPLASPAARSLRAVRNGSPEPDLGRARGLPAGELRIRLRTRIDGTWVYRESARAATGDGILYATELQPGDEIVPETMLHNLAARRDTYFDGWITY</sequence>
<keyword evidence="1" id="KW-0812">Transmembrane</keyword>
<evidence type="ECO:0000313" key="2">
    <source>
        <dbReference type="EMBL" id="MCA9727839.1"/>
    </source>
</evidence>
<dbReference type="Proteomes" id="UP000697710">
    <property type="component" value="Unassembled WGS sequence"/>
</dbReference>
<comment type="caution">
    <text evidence="2">The sequence shown here is derived from an EMBL/GenBank/DDBJ whole genome shotgun (WGS) entry which is preliminary data.</text>
</comment>
<feature type="transmembrane region" description="Helical" evidence="1">
    <location>
        <begin position="225"/>
        <end position="243"/>
    </location>
</feature>